<dbReference type="SMART" id="SM00091">
    <property type="entry name" value="PAS"/>
    <property type="match status" value="4"/>
</dbReference>
<dbReference type="InterPro" id="IPR035965">
    <property type="entry name" value="PAS-like_dom_sf"/>
</dbReference>
<gene>
    <name evidence="9" type="ORF">SAMN05660866_01058</name>
</gene>
<evidence type="ECO:0000259" key="7">
    <source>
        <dbReference type="PROSITE" id="PS50112"/>
    </source>
</evidence>
<dbReference type="Proteomes" id="UP000190339">
    <property type="component" value="Unassembled WGS sequence"/>
</dbReference>
<dbReference type="Pfam" id="PF13426">
    <property type="entry name" value="PAS_9"/>
    <property type="match status" value="2"/>
</dbReference>
<dbReference type="EC" id="2.7.13.3" evidence="2"/>
<evidence type="ECO:0000256" key="4">
    <source>
        <dbReference type="ARBA" id="ARBA00022679"/>
    </source>
</evidence>
<feature type="domain" description="PAS" evidence="7">
    <location>
        <begin position="455"/>
        <end position="535"/>
    </location>
</feature>
<dbReference type="SUPFAM" id="SSF55874">
    <property type="entry name" value="ATPase domain of HSP90 chaperone/DNA topoisomerase II/histidine kinase"/>
    <property type="match status" value="1"/>
</dbReference>
<dbReference type="PANTHER" id="PTHR43304:SF1">
    <property type="entry name" value="PAC DOMAIN-CONTAINING PROTEIN"/>
    <property type="match status" value="1"/>
</dbReference>
<name>A0A1T5AK82_9FLAO</name>
<accession>A0A1T5AK82</accession>
<dbReference type="InterPro" id="IPR000700">
    <property type="entry name" value="PAS-assoc_C"/>
</dbReference>
<dbReference type="SUPFAM" id="SSF55785">
    <property type="entry name" value="PYP-like sensor domain (PAS domain)"/>
    <property type="match status" value="4"/>
</dbReference>
<organism evidence="9 10">
    <name type="scientific">Maribacter arcticus</name>
    <dbReference type="NCBI Taxonomy" id="561365"/>
    <lineage>
        <taxon>Bacteria</taxon>
        <taxon>Pseudomonadati</taxon>
        <taxon>Bacteroidota</taxon>
        <taxon>Flavobacteriia</taxon>
        <taxon>Flavobacteriales</taxon>
        <taxon>Flavobacteriaceae</taxon>
        <taxon>Maribacter</taxon>
    </lineage>
</organism>
<dbReference type="SMART" id="SM00086">
    <property type="entry name" value="PAC"/>
    <property type="match status" value="3"/>
</dbReference>
<dbReference type="InterPro" id="IPR003594">
    <property type="entry name" value="HATPase_dom"/>
</dbReference>
<dbReference type="Pfam" id="PF02518">
    <property type="entry name" value="HATPase_c"/>
    <property type="match status" value="1"/>
</dbReference>
<feature type="domain" description="PAC" evidence="8">
    <location>
        <begin position="275"/>
        <end position="327"/>
    </location>
</feature>
<dbReference type="CDD" id="cd00075">
    <property type="entry name" value="HATPase"/>
    <property type="match status" value="1"/>
</dbReference>
<comment type="catalytic activity">
    <reaction evidence="1">
        <text>ATP + protein L-histidine = ADP + protein N-phospho-L-histidine.</text>
        <dbReference type="EC" id="2.7.13.3"/>
    </reaction>
</comment>
<dbReference type="InterPro" id="IPR000014">
    <property type="entry name" value="PAS"/>
</dbReference>
<evidence type="ECO:0000256" key="2">
    <source>
        <dbReference type="ARBA" id="ARBA00012438"/>
    </source>
</evidence>
<keyword evidence="3" id="KW-0597">Phosphoprotein</keyword>
<evidence type="ECO:0000313" key="9">
    <source>
        <dbReference type="EMBL" id="SKB35414.1"/>
    </source>
</evidence>
<dbReference type="InterPro" id="IPR052162">
    <property type="entry name" value="Sensor_kinase/Photoreceptor"/>
</dbReference>
<feature type="domain" description="PAS" evidence="7">
    <location>
        <begin position="72"/>
        <end position="127"/>
    </location>
</feature>
<dbReference type="FunFam" id="3.30.565.10:FF:000006">
    <property type="entry name" value="Sensor histidine kinase WalK"/>
    <property type="match status" value="1"/>
</dbReference>
<dbReference type="STRING" id="561365.SAMN05660866_01058"/>
<dbReference type="InterPro" id="IPR001610">
    <property type="entry name" value="PAC"/>
</dbReference>
<dbReference type="InterPro" id="IPR005467">
    <property type="entry name" value="His_kinase_dom"/>
</dbReference>
<evidence type="ECO:0000259" key="6">
    <source>
        <dbReference type="PROSITE" id="PS50109"/>
    </source>
</evidence>
<dbReference type="InterPro" id="IPR036097">
    <property type="entry name" value="HisK_dim/P_sf"/>
</dbReference>
<dbReference type="OrthoDB" id="9811889at2"/>
<dbReference type="Gene3D" id="3.30.450.20">
    <property type="entry name" value="PAS domain"/>
    <property type="match status" value="5"/>
</dbReference>
<dbReference type="SMART" id="SM00387">
    <property type="entry name" value="HATPase_c"/>
    <property type="match status" value="1"/>
</dbReference>
<dbReference type="InterPro" id="IPR036890">
    <property type="entry name" value="HATPase_C_sf"/>
</dbReference>
<dbReference type="NCBIfam" id="TIGR00229">
    <property type="entry name" value="sensory_box"/>
    <property type="match status" value="2"/>
</dbReference>
<dbReference type="AlphaFoldDB" id="A0A1T5AK82"/>
<proteinExistence type="predicted"/>
<dbReference type="Gene3D" id="1.10.287.130">
    <property type="match status" value="1"/>
</dbReference>
<evidence type="ECO:0000313" key="10">
    <source>
        <dbReference type="Proteomes" id="UP000190339"/>
    </source>
</evidence>
<dbReference type="EMBL" id="FUYL01000002">
    <property type="protein sequence ID" value="SKB35414.1"/>
    <property type="molecule type" value="Genomic_DNA"/>
</dbReference>
<dbReference type="PANTHER" id="PTHR43304">
    <property type="entry name" value="PHYTOCHROME-LIKE PROTEIN CPH1"/>
    <property type="match status" value="1"/>
</dbReference>
<dbReference type="CDD" id="cd00082">
    <property type="entry name" value="HisKA"/>
    <property type="match status" value="1"/>
</dbReference>
<evidence type="ECO:0000256" key="1">
    <source>
        <dbReference type="ARBA" id="ARBA00000085"/>
    </source>
</evidence>
<dbReference type="PROSITE" id="PS50109">
    <property type="entry name" value="HIS_KIN"/>
    <property type="match status" value="1"/>
</dbReference>
<dbReference type="InterPro" id="IPR013655">
    <property type="entry name" value="PAS_fold_3"/>
</dbReference>
<evidence type="ECO:0000259" key="8">
    <source>
        <dbReference type="PROSITE" id="PS50113"/>
    </source>
</evidence>
<dbReference type="SUPFAM" id="SSF47384">
    <property type="entry name" value="Homodimeric domain of signal transducing histidine kinase"/>
    <property type="match status" value="1"/>
</dbReference>
<dbReference type="Gene3D" id="2.10.70.100">
    <property type="match status" value="2"/>
</dbReference>
<dbReference type="PROSITE" id="PS50112">
    <property type="entry name" value="PAS"/>
    <property type="match status" value="3"/>
</dbReference>
<keyword evidence="10" id="KW-1185">Reference proteome</keyword>
<dbReference type="InterPro" id="IPR004358">
    <property type="entry name" value="Sig_transdc_His_kin-like_C"/>
</dbReference>
<keyword evidence="5" id="KW-0418">Kinase</keyword>
<dbReference type="Pfam" id="PF00512">
    <property type="entry name" value="HisKA"/>
    <property type="match status" value="1"/>
</dbReference>
<feature type="domain" description="PAS" evidence="7">
    <location>
        <begin position="347"/>
        <end position="399"/>
    </location>
</feature>
<dbReference type="PRINTS" id="PR00344">
    <property type="entry name" value="BCTRLSENSOR"/>
</dbReference>
<keyword evidence="4" id="KW-0808">Transferase</keyword>
<feature type="domain" description="Histidine kinase" evidence="6">
    <location>
        <begin position="600"/>
        <end position="812"/>
    </location>
</feature>
<evidence type="ECO:0000256" key="5">
    <source>
        <dbReference type="ARBA" id="ARBA00022777"/>
    </source>
</evidence>
<dbReference type="Gene3D" id="3.30.565.10">
    <property type="entry name" value="Histidine kinase-like ATPase, C-terminal domain"/>
    <property type="match status" value="1"/>
</dbReference>
<dbReference type="GO" id="GO:0000155">
    <property type="term" value="F:phosphorelay sensor kinase activity"/>
    <property type="evidence" value="ECO:0007669"/>
    <property type="project" value="InterPro"/>
</dbReference>
<dbReference type="CDD" id="cd00130">
    <property type="entry name" value="PAS"/>
    <property type="match status" value="3"/>
</dbReference>
<reference evidence="10" key="1">
    <citation type="submission" date="2017-02" db="EMBL/GenBank/DDBJ databases">
        <authorList>
            <person name="Varghese N."/>
            <person name="Submissions S."/>
        </authorList>
    </citation>
    <scope>NUCLEOTIDE SEQUENCE [LARGE SCALE GENOMIC DNA]</scope>
    <source>
        <strain evidence="10">DSM 23546</strain>
    </source>
</reference>
<dbReference type="Pfam" id="PF08447">
    <property type="entry name" value="PAS_3"/>
    <property type="match status" value="2"/>
</dbReference>
<dbReference type="SMART" id="SM00388">
    <property type="entry name" value="HisKA"/>
    <property type="match status" value="1"/>
</dbReference>
<dbReference type="InterPro" id="IPR003661">
    <property type="entry name" value="HisK_dim/P_dom"/>
</dbReference>
<evidence type="ECO:0000256" key="3">
    <source>
        <dbReference type="ARBA" id="ARBA00022553"/>
    </source>
</evidence>
<protein>
    <recommendedName>
        <fullName evidence="2">histidine kinase</fullName>
        <ecNumber evidence="2">2.7.13.3</ecNumber>
    </recommendedName>
</protein>
<sequence length="814" mass="93493">MIGKNVWEEYPDFAKTEAYSFFHDAMKNQTYTKFEQYHPQFNSWIENKLYPSPEGVTVYFRDITKKKKADQENQKLIAIIENSPGFIGLTSLEGNSLYLNEAGKKLVGFSAEKDITETTIADFFPEEYGDDIINKHLTYLHKTGVWNMEVPFKNFKTNKIVPAEFSGFIIRDKTSNEPIGIGCIAFDLTEHKRSQHEILDLQTKMDAAIRIGKIGYWDYDIETENANWSPRLYEIYNVKPGTTITIPLLENLIHPDDVDLHRKVLKETIVENGTHSYTYRIFDNNGSIKYLHIEMEADFNEEDLPVKLRGTVVYITEQKEANNKILELQNKMDAAIRIGKIGYWGWDLENNLVEWSNEMFEIYGIPNKNNITIEEAIEFIHPDDSNVLAEVLSRKQDEDQTTPAVYKICLKDKTVKHILSFSENVYNNQGKPIKLHGTAIDITKSVLAEEALKENKEKFTKAFQTNLMGIIMLNSERKVIEANDVVYKLLEVNREGLIGKTIMESAIAVMENYDDNEREKFWKYFLKHGKVINQKFKINLKSGQKISLSVSIESLFFNDKEHYLVNLIDETTRKEAEEALELQNIQLKKTNSELDSFVYSASHELRAPLASVLGLINLILTEENKPGLVASLNMMEKSVKRLDDFIKDIIEYSRNKHLKVNVETINFTNLIESSIESFWYLENMNKIKMKINVDDKIDFASDKKRISILLNNFISNAIKYHDVSKRTPTIWISIKTSKKEAIITIKDNGLGMAEEQLDKIFDMFYRISSQIMGSGIGLFIVKEVLGKLNGTIAVKSALGEGSTFTLKIPNGSDK</sequence>
<dbReference type="RefSeq" id="WP_079511546.1">
    <property type="nucleotide sequence ID" value="NZ_FUYL01000002.1"/>
</dbReference>
<dbReference type="PROSITE" id="PS50113">
    <property type="entry name" value="PAC"/>
    <property type="match status" value="1"/>
</dbReference>